<reference evidence="3" key="4">
    <citation type="submission" date="2021-02" db="EMBL/GenBank/DDBJ databases">
        <title>cfr and optrA-positive Staphylococcus spp.</title>
        <authorList>
            <person name="Chen L."/>
        </authorList>
    </citation>
    <scope>NUCLEOTIDE SEQUENCE</scope>
    <source>
        <strain evidence="3">GDQ20D70P</strain>
    </source>
</reference>
<evidence type="ECO:0000313" key="3">
    <source>
        <dbReference type="EMBL" id="QRN92094.1"/>
    </source>
</evidence>
<accession>A0A1X0TQI1</accession>
<name>A0A1X0TQI1_MAMSC</name>
<reference evidence="5" key="1">
    <citation type="submission" date="2017-06" db="EMBL/GenBank/DDBJ databases">
        <title>FDA dAtabase for Regulatory Grade micrObial Sequences (FDA-ARGOS): Supporting development and validation of Infectious Disease Dx tests.</title>
        <authorList>
            <person name="Campos J."/>
            <person name="Goldberg B."/>
            <person name="Tallon L."/>
            <person name="Sadzewicz L."/>
            <person name="Sengamalay N."/>
            <person name="Ott S."/>
            <person name="Godinez A."/>
            <person name="Nagaraj S."/>
            <person name="Vavikolanu K."/>
            <person name="Vyas G."/>
            <person name="Nadendla S."/>
            <person name="Aluvathingal J."/>
            <person name="Geyer C."/>
            <person name="Nandy P."/>
            <person name="Hobson J."/>
            <person name="Sichtig H."/>
        </authorList>
    </citation>
    <scope>NUCLEOTIDE SEQUENCE [LARGE SCALE GENOMIC DNA]</scope>
    <source>
        <strain evidence="5">FDAARGOS_285</strain>
    </source>
</reference>
<dbReference type="EMBL" id="RXWV01000057">
    <property type="protein sequence ID" value="RTX71750.1"/>
    <property type="molecule type" value="Genomic_DNA"/>
</dbReference>
<keyword evidence="1" id="KW-0812">Transmembrane</keyword>
<reference evidence="2" key="2">
    <citation type="submission" date="2017-12" db="EMBL/GenBank/DDBJ databases">
        <title>FDA dAtabase for Regulatory Grade micrObial Sequences (FDA-ARGOS): Supporting development and validation of Infectious Disease Dx tests.</title>
        <authorList>
            <person name="Campos J."/>
            <person name="Goldberg B."/>
            <person name="Tallon L."/>
            <person name="Sadzewicz L."/>
            <person name="Sengamalay N."/>
            <person name="Ott S."/>
            <person name="Godinez A."/>
            <person name="Nagaraj S."/>
            <person name="Vavikolanu K."/>
            <person name="Vyas G."/>
            <person name="Nadendla S."/>
            <person name="Aluvathingal J."/>
            <person name="Geyer C."/>
            <person name="Nandy P."/>
            <person name="Hobson J."/>
            <person name="Sichtig H."/>
        </authorList>
    </citation>
    <scope>NUCLEOTIDE SEQUENCE</scope>
    <source>
        <strain evidence="2">FDAARGOS_285</strain>
    </source>
</reference>
<sequence>MMNEVTSMDCIKGIFKFFFILIAITTVAVGAGIAVLAFVFKKDFEELEQKTKEIVSEIESNN</sequence>
<dbReference type="EMBL" id="CP069389">
    <property type="protein sequence ID" value="QRN92094.1"/>
    <property type="molecule type" value="Genomic_DNA"/>
</dbReference>
<proteinExistence type="predicted"/>
<organism evidence="4 6">
    <name type="scientific">Mammaliicoccus sciuri</name>
    <name type="common">Staphylococcus sciuri</name>
    <dbReference type="NCBI Taxonomy" id="1296"/>
    <lineage>
        <taxon>Bacteria</taxon>
        <taxon>Bacillati</taxon>
        <taxon>Bacillota</taxon>
        <taxon>Bacilli</taxon>
        <taxon>Bacillales</taxon>
        <taxon>Staphylococcaceae</taxon>
        <taxon>Mammaliicoccus</taxon>
    </lineage>
</organism>
<keyword evidence="1" id="KW-0472">Membrane</keyword>
<dbReference type="Proteomes" id="UP000640299">
    <property type="component" value="Chromosome"/>
</dbReference>
<protein>
    <submittedName>
        <fullName evidence="4">Uncharacterized protein</fullName>
    </submittedName>
</protein>
<dbReference type="KEGG" id="sscu:CEP64_03315"/>
<reference evidence="4 6" key="3">
    <citation type="submission" date="2018-10" db="EMBL/GenBank/DDBJ databases">
        <title>A collection Staphylococci species genome sequencing.</title>
        <authorList>
            <person name="Cole K."/>
        </authorList>
    </citation>
    <scope>NUCLEOTIDE SEQUENCE [LARGE SCALE GENOMIC DNA]</scope>
    <source>
        <strain evidence="4">CCUG 37923</strain>
        <strain evidence="6">NCTC 12218</strain>
    </source>
</reference>
<evidence type="ECO:0000313" key="4">
    <source>
        <dbReference type="EMBL" id="RTX71750.1"/>
    </source>
</evidence>
<evidence type="ECO:0000313" key="2">
    <source>
        <dbReference type="EMBL" id="ASE33659.1"/>
    </source>
</evidence>
<evidence type="ECO:0000313" key="6">
    <source>
        <dbReference type="Proteomes" id="UP000274792"/>
    </source>
</evidence>
<evidence type="ECO:0000256" key="1">
    <source>
        <dbReference type="SAM" id="Phobius"/>
    </source>
</evidence>
<dbReference type="Proteomes" id="UP000274792">
    <property type="component" value="Unassembled WGS sequence"/>
</dbReference>
<dbReference type="Proteomes" id="UP000197058">
    <property type="component" value="Chromosome"/>
</dbReference>
<keyword evidence="1" id="KW-1133">Transmembrane helix</keyword>
<gene>
    <name evidence="4" type="ORF">CD117_10785</name>
    <name evidence="2" type="ORF">CEP64_03315</name>
    <name evidence="3" type="ORF">JRU67_04610</name>
</gene>
<feature type="transmembrane region" description="Helical" evidence="1">
    <location>
        <begin position="17"/>
        <end position="40"/>
    </location>
</feature>
<dbReference type="AlphaFoldDB" id="A0A1X0TQI1"/>
<dbReference type="RefSeq" id="WP_037560030.1">
    <property type="nucleotide sequence ID" value="NZ_CAJVGN010000001.1"/>
</dbReference>
<evidence type="ECO:0000313" key="5">
    <source>
        <dbReference type="Proteomes" id="UP000197058"/>
    </source>
</evidence>
<dbReference type="EMBL" id="CP022046">
    <property type="protein sequence ID" value="ASE33659.1"/>
    <property type="molecule type" value="Genomic_DNA"/>
</dbReference>
<accession>A0A657XMJ2</accession>
<dbReference type="eggNOG" id="ENOG503042F">
    <property type="taxonomic scope" value="Bacteria"/>
</dbReference>